<protein>
    <recommendedName>
        <fullName evidence="3">DUS-like FMN-binding domain-containing protein</fullName>
    </recommendedName>
</protein>
<organism evidence="1 2">
    <name type="scientific">Acorus calamus</name>
    <name type="common">Sweet flag</name>
    <dbReference type="NCBI Taxonomy" id="4465"/>
    <lineage>
        <taxon>Eukaryota</taxon>
        <taxon>Viridiplantae</taxon>
        <taxon>Streptophyta</taxon>
        <taxon>Embryophyta</taxon>
        <taxon>Tracheophyta</taxon>
        <taxon>Spermatophyta</taxon>
        <taxon>Magnoliopsida</taxon>
        <taxon>Liliopsida</taxon>
        <taxon>Acoraceae</taxon>
        <taxon>Acorus</taxon>
    </lineage>
</organism>
<dbReference type="PANTHER" id="PTHR45936">
    <property type="entry name" value="TRNA-DIHYDROURIDINE(20) SYNTHASE [NAD(P)+]-LIKE"/>
    <property type="match status" value="1"/>
</dbReference>
<dbReference type="InterPro" id="IPR013785">
    <property type="entry name" value="Aldolase_TIM"/>
</dbReference>
<dbReference type="EMBL" id="JAUJYO010000011">
    <property type="protein sequence ID" value="KAK1304539.1"/>
    <property type="molecule type" value="Genomic_DNA"/>
</dbReference>
<reference evidence="1" key="2">
    <citation type="submission" date="2023-06" db="EMBL/GenBank/DDBJ databases">
        <authorList>
            <person name="Ma L."/>
            <person name="Liu K.-W."/>
            <person name="Li Z."/>
            <person name="Hsiao Y.-Y."/>
            <person name="Qi Y."/>
            <person name="Fu T."/>
            <person name="Tang G."/>
            <person name="Zhang D."/>
            <person name="Sun W.-H."/>
            <person name="Liu D.-K."/>
            <person name="Li Y."/>
            <person name="Chen G.-Z."/>
            <person name="Liu X.-D."/>
            <person name="Liao X.-Y."/>
            <person name="Jiang Y.-T."/>
            <person name="Yu X."/>
            <person name="Hao Y."/>
            <person name="Huang J."/>
            <person name="Zhao X.-W."/>
            <person name="Ke S."/>
            <person name="Chen Y.-Y."/>
            <person name="Wu W.-L."/>
            <person name="Hsu J.-L."/>
            <person name="Lin Y.-F."/>
            <person name="Huang M.-D."/>
            <person name="Li C.-Y."/>
            <person name="Huang L."/>
            <person name="Wang Z.-W."/>
            <person name="Zhao X."/>
            <person name="Zhong W.-Y."/>
            <person name="Peng D.-H."/>
            <person name="Ahmad S."/>
            <person name="Lan S."/>
            <person name="Zhang J.-S."/>
            <person name="Tsai W.-C."/>
            <person name="Van De Peer Y."/>
            <person name="Liu Z.-J."/>
        </authorList>
    </citation>
    <scope>NUCLEOTIDE SEQUENCE</scope>
    <source>
        <strain evidence="1">CP</strain>
        <tissue evidence="1">Leaves</tissue>
    </source>
</reference>
<reference evidence="1" key="1">
    <citation type="journal article" date="2023" name="Nat. Commun.">
        <title>Diploid and tetraploid genomes of Acorus and the evolution of monocots.</title>
        <authorList>
            <person name="Ma L."/>
            <person name="Liu K.W."/>
            <person name="Li Z."/>
            <person name="Hsiao Y.Y."/>
            <person name="Qi Y."/>
            <person name="Fu T."/>
            <person name="Tang G.D."/>
            <person name="Zhang D."/>
            <person name="Sun W.H."/>
            <person name="Liu D.K."/>
            <person name="Li Y."/>
            <person name="Chen G.Z."/>
            <person name="Liu X.D."/>
            <person name="Liao X.Y."/>
            <person name="Jiang Y.T."/>
            <person name="Yu X."/>
            <person name="Hao Y."/>
            <person name="Huang J."/>
            <person name="Zhao X.W."/>
            <person name="Ke S."/>
            <person name="Chen Y.Y."/>
            <person name="Wu W.L."/>
            <person name="Hsu J.L."/>
            <person name="Lin Y.F."/>
            <person name="Huang M.D."/>
            <person name="Li C.Y."/>
            <person name="Huang L."/>
            <person name="Wang Z.W."/>
            <person name="Zhao X."/>
            <person name="Zhong W.Y."/>
            <person name="Peng D.H."/>
            <person name="Ahmad S."/>
            <person name="Lan S."/>
            <person name="Zhang J.S."/>
            <person name="Tsai W.C."/>
            <person name="Van de Peer Y."/>
            <person name="Liu Z.J."/>
        </authorList>
    </citation>
    <scope>NUCLEOTIDE SEQUENCE</scope>
    <source>
        <strain evidence="1">CP</strain>
    </source>
</reference>
<comment type="caution">
    <text evidence="1">The sequence shown here is derived from an EMBL/GenBank/DDBJ whole genome shotgun (WGS) entry which is preliminary data.</text>
</comment>
<accession>A0AAV9DUI8</accession>
<evidence type="ECO:0000313" key="1">
    <source>
        <dbReference type="EMBL" id="KAK1304539.1"/>
    </source>
</evidence>
<dbReference type="AlphaFoldDB" id="A0AAV9DUI8"/>
<sequence>MDYENKLVLAPMVRVGALPFRMLAAEYGADITYGEEIIDHKMLKCERVVNGDLFVFSYQSKIPDCIRCFFLSLGIIELFLCEILEYLGTTDFVEKGTGGVVFRTCPEERDRVVFQMGTSCAVRALATAQLVLVCHGMFR</sequence>
<gene>
    <name evidence="1" type="ORF">QJS10_CPB11g00858</name>
</gene>
<dbReference type="Proteomes" id="UP001180020">
    <property type="component" value="Unassembled WGS sequence"/>
</dbReference>
<evidence type="ECO:0008006" key="3">
    <source>
        <dbReference type="Google" id="ProtNLM"/>
    </source>
</evidence>
<dbReference type="GO" id="GO:0017150">
    <property type="term" value="F:tRNA dihydrouridine synthase activity"/>
    <property type="evidence" value="ECO:0007669"/>
    <property type="project" value="TreeGrafter"/>
</dbReference>
<evidence type="ECO:0000313" key="2">
    <source>
        <dbReference type="Proteomes" id="UP001180020"/>
    </source>
</evidence>
<dbReference type="InterPro" id="IPR052582">
    <property type="entry name" value="tRNA-DUS-like"/>
</dbReference>
<dbReference type="PANTHER" id="PTHR45936:SF1">
    <property type="entry name" value="TRNA-DIHYDROURIDINE(20) SYNTHASE [NAD(P)+]-LIKE"/>
    <property type="match status" value="1"/>
</dbReference>
<dbReference type="GO" id="GO:0005737">
    <property type="term" value="C:cytoplasm"/>
    <property type="evidence" value="ECO:0007669"/>
    <property type="project" value="TreeGrafter"/>
</dbReference>
<name>A0AAV9DUI8_ACOCL</name>
<proteinExistence type="predicted"/>
<dbReference type="SUPFAM" id="SSF51395">
    <property type="entry name" value="FMN-linked oxidoreductases"/>
    <property type="match status" value="1"/>
</dbReference>
<dbReference type="Gene3D" id="3.20.20.70">
    <property type="entry name" value="Aldolase class I"/>
    <property type="match status" value="1"/>
</dbReference>
<keyword evidence="2" id="KW-1185">Reference proteome</keyword>